<organism evidence="11 12">
    <name type="scientific">Streptomyces triticagri</name>
    <dbReference type="NCBI Taxonomy" id="2293568"/>
    <lineage>
        <taxon>Bacteria</taxon>
        <taxon>Bacillati</taxon>
        <taxon>Actinomycetota</taxon>
        <taxon>Actinomycetes</taxon>
        <taxon>Kitasatosporales</taxon>
        <taxon>Streptomycetaceae</taxon>
        <taxon>Streptomyces</taxon>
    </lineage>
</organism>
<reference evidence="11 12" key="1">
    <citation type="submission" date="2018-08" db="EMBL/GenBank/DDBJ databases">
        <title>Isolation, diversity and antifungal activity of Actinobacteria from wheat.</title>
        <authorList>
            <person name="Han C."/>
        </authorList>
    </citation>
    <scope>NUCLEOTIDE SEQUENCE [LARGE SCALE GENOMIC DNA]</scope>
    <source>
        <strain evidence="11 12">NEAU-YY421</strain>
    </source>
</reference>
<evidence type="ECO:0000256" key="4">
    <source>
        <dbReference type="ARBA" id="ARBA00022525"/>
    </source>
</evidence>
<dbReference type="InterPro" id="IPR000691">
    <property type="entry name" value="Prot_inh_I16_SSI"/>
</dbReference>
<dbReference type="GO" id="GO:0005576">
    <property type="term" value="C:extracellular region"/>
    <property type="evidence" value="ECO:0007669"/>
    <property type="project" value="UniProtKB-SubCell"/>
</dbReference>
<evidence type="ECO:0000256" key="7">
    <source>
        <dbReference type="ARBA" id="ARBA00023157"/>
    </source>
</evidence>
<name>A0A372MAH9_9ACTN</name>
<proteinExistence type="inferred from homology"/>
<comment type="similarity">
    <text evidence="2 8 9">Belongs to the protease inhibitor I16 (SSI) family.</text>
</comment>
<evidence type="ECO:0000313" key="11">
    <source>
        <dbReference type="EMBL" id="RFU87952.1"/>
    </source>
</evidence>
<dbReference type="InterPro" id="IPR020054">
    <property type="entry name" value="Prot_inh_SSI_I16_CS"/>
</dbReference>
<dbReference type="Pfam" id="PF00720">
    <property type="entry name" value="SSI"/>
    <property type="match status" value="1"/>
</dbReference>
<feature type="signal peptide" evidence="8">
    <location>
        <begin position="1"/>
        <end position="27"/>
    </location>
</feature>
<dbReference type="Proteomes" id="UP000263094">
    <property type="component" value="Unassembled WGS sequence"/>
</dbReference>
<dbReference type="OrthoDB" id="3542626at2"/>
<dbReference type="EMBL" id="QUAK01000021">
    <property type="protein sequence ID" value="RFU87952.1"/>
    <property type="molecule type" value="Genomic_DNA"/>
</dbReference>
<evidence type="ECO:0000256" key="2">
    <source>
        <dbReference type="ARBA" id="ARBA00010472"/>
    </source>
</evidence>
<keyword evidence="6 8" id="KW-0722">Serine protease inhibitor</keyword>
<protein>
    <recommendedName>
        <fullName evidence="8">Probable subtilase-type protease inhibitor</fullName>
    </recommendedName>
</protein>
<dbReference type="InterPro" id="IPR023549">
    <property type="entry name" value="Subtilisin_inhibitor"/>
</dbReference>
<comment type="function">
    <text evidence="8">Strong inhibitor of bacterial serine proteases such as subtilisin.</text>
</comment>
<evidence type="ECO:0000256" key="6">
    <source>
        <dbReference type="ARBA" id="ARBA00022900"/>
    </source>
</evidence>
<keyword evidence="12" id="KW-1185">Reference proteome</keyword>
<feature type="domain" description="Subtilisin inhibitor" evidence="10">
    <location>
        <begin position="40"/>
        <end position="132"/>
    </location>
</feature>
<evidence type="ECO:0000256" key="9">
    <source>
        <dbReference type="RuleBase" id="RU003471"/>
    </source>
</evidence>
<dbReference type="InterPro" id="IPR036819">
    <property type="entry name" value="Subtilisin_inhibitor-like_sf"/>
</dbReference>
<evidence type="ECO:0000256" key="3">
    <source>
        <dbReference type="ARBA" id="ARBA00011738"/>
    </source>
</evidence>
<evidence type="ECO:0000313" key="12">
    <source>
        <dbReference type="Proteomes" id="UP000263094"/>
    </source>
</evidence>
<keyword evidence="4 8" id="KW-0964">Secreted</keyword>
<comment type="subcellular location">
    <subcellularLocation>
        <location evidence="1 8">Secreted</location>
    </subcellularLocation>
</comment>
<feature type="site" description="Reactive bond" evidence="8">
    <location>
        <begin position="106"/>
        <end position="107"/>
    </location>
</feature>
<feature type="disulfide bond" evidence="8">
    <location>
        <begin position="67"/>
        <end position="82"/>
    </location>
</feature>
<comment type="subunit">
    <text evidence="3 8">Homodimer.</text>
</comment>
<keyword evidence="7 8" id="KW-1015">Disulfide bond</keyword>
<evidence type="ECO:0000256" key="8">
    <source>
        <dbReference type="HAMAP-Rule" id="MF_00778"/>
    </source>
</evidence>
<dbReference type="RefSeq" id="WP_128554520.1">
    <property type="nucleotide sequence ID" value="NZ_QUAK01000021.1"/>
</dbReference>
<dbReference type="AlphaFoldDB" id="A0A372MAH9"/>
<gene>
    <name evidence="8" type="primary">sti</name>
    <name evidence="11" type="ORF">DY218_04125</name>
</gene>
<feature type="disulfide bond" evidence="8">
    <location>
        <begin position="104"/>
        <end position="134"/>
    </location>
</feature>
<sequence length="148" mass="14749" precursor="true">MRPLLKAIGVAAAAICVAALSAGTAHAGPEAESTAASLYAPSALVLTVGQGDDPATMVAERAATLTCTPTAGGTHPAAASACAELSDVQGRFTDLLGAAPDALCTKEWRPVTVTAAGAWDGRQVQWSTSFANSCEMKAALGEGTALTF</sequence>
<keyword evidence="5 8" id="KW-0646">Protease inhibitor</keyword>
<accession>A0A372MAH9</accession>
<dbReference type="GO" id="GO:0004867">
    <property type="term" value="F:serine-type endopeptidase inhibitor activity"/>
    <property type="evidence" value="ECO:0007669"/>
    <property type="project" value="UniProtKB-UniRule"/>
</dbReference>
<dbReference type="PRINTS" id="PR00294">
    <property type="entry name" value="SSBTLNINHBTR"/>
</dbReference>
<dbReference type="PROSITE" id="PS00999">
    <property type="entry name" value="SSI"/>
    <property type="match status" value="1"/>
</dbReference>
<dbReference type="Gene3D" id="3.30.350.10">
    <property type="entry name" value="Subtilisin inhibitor-like"/>
    <property type="match status" value="1"/>
</dbReference>
<keyword evidence="8" id="KW-0732">Signal</keyword>
<evidence type="ECO:0000256" key="5">
    <source>
        <dbReference type="ARBA" id="ARBA00022690"/>
    </source>
</evidence>
<evidence type="ECO:0000256" key="1">
    <source>
        <dbReference type="ARBA" id="ARBA00004613"/>
    </source>
</evidence>
<feature type="chain" id="PRO_5017091407" description="Probable subtilase-type protease inhibitor" evidence="8">
    <location>
        <begin position="28"/>
        <end position="148"/>
    </location>
</feature>
<dbReference type="HAMAP" id="MF_00778">
    <property type="entry name" value="SSI"/>
    <property type="match status" value="1"/>
</dbReference>
<comment type="caution">
    <text evidence="11">The sequence shown here is derived from an EMBL/GenBank/DDBJ whole genome shotgun (WGS) entry which is preliminary data.</text>
</comment>
<evidence type="ECO:0000259" key="10">
    <source>
        <dbReference type="Pfam" id="PF00720"/>
    </source>
</evidence>
<dbReference type="SUPFAM" id="SSF55399">
    <property type="entry name" value="Subtilisin inhibitor"/>
    <property type="match status" value="1"/>
</dbReference>